<accession>W6U1F0</accession>
<dbReference type="KEGG" id="egl:EGR_10266"/>
<comment type="caution">
    <text evidence="1">The sequence shown here is derived from an EMBL/GenBank/DDBJ whole genome shotgun (WGS) entry which is preliminary data.</text>
</comment>
<name>W6U1F0_ECHGR</name>
<reference evidence="1 2" key="1">
    <citation type="journal article" date="2013" name="Nat. Genet.">
        <title>The genome of the hydatid tapeworm Echinococcus granulosus.</title>
        <authorList>
            <person name="Zheng H."/>
            <person name="Zhang W."/>
            <person name="Zhang L."/>
            <person name="Zhang Z."/>
            <person name="Li J."/>
            <person name="Lu G."/>
            <person name="Zhu Y."/>
            <person name="Wang Y."/>
            <person name="Huang Y."/>
            <person name="Liu J."/>
            <person name="Kang H."/>
            <person name="Chen J."/>
            <person name="Wang L."/>
            <person name="Chen A."/>
            <person name="Yu S."/>
            <person name="Gao Z."/>
            <person name="Jin L."/>
            <person name="Gu W."/>
            <person name="Wang Z."/>
            <person name="Zhao L."/>
            <person name="Shi B."/>
            <person name="Wen H."/>
            <person name="Lin R."/>
            <person name="Jones M.K."/>
            <person name="Brejova B."/>
            <person name="Vinar T."/>
            <person name="Zhao G."/>
            <person name="McManus D.P."/>
            <person name="Chen Z."/>
            <person name="Zhou Y."/>
            <person name="Wang S."/>
        </authorList>
    </citation>
    <scope>NUCLEOTIDE SEQUENCE [LARGE SCALE GENOMIC DNA]</scope>
</reference>
<dbReference type="CTD" id="36345981"/>
<protein>
    <submittedName>
        <fullName evidence="1">Uncharacterized protein</fullName>
    </submittedName>
</protein>
<dbReference type="RefSeq" id="XP_024346069.1">
    <property type="nucleotide sequence ID" value="XM_024499515.1"/>
</dbReference>
<dbReference type="EMBL" id="APAU02000204">
    <property type="protein sequence ID" value="EUB54873.1"/>
    <property type="molecule type" value="Genomic_DNA"/>
</dbReference>
<dbReference type="GeneID" id="36345981"/>
<gene>
    <name evidence="1" type="ORF">EGR_10266</name>
</gene>
<dbReference type="Proteomes" id="UP000019149">
    <property type="component" value="Unassembled WGS sequence"/>
</dbReference>
<proteinExistence type="predicted"/>
<dbReference type="OrthoDB" id="10490543at2759"/>
<evidence type="ECO:0000313" key="2">
    <source>
        <dbReference type="Proteomes" id="UP000019149"/>
    </source>
</evidence>
<keyword evidence="2" id="KW-1185">Reference proteome</keyword>
<organism evidence="1 2">
    <name type="scientific">Echinococcus granulosus</name>
    <name type="common">Hydatid tapeworm</name>
    <dbReference type="NCBI Taxonomy" id="6210"/>
    <lineage>
        <taxon>Eukaryota</taxon>
        <taxon>Metazoa</taxon>
        <taxon>Spiralia</taxon>
        <taxon>Lophotrochozoa</taxon>
        <taxon>Platyhelminthes</taxon>
        <taxon>Cestoda</taxon>
        <taxon>Eucestoda</taxon>
        <taxon>Cyclophyllidea</taxon>
        <taxon>Taeniidae</taxon>
        <taxon>Echinococcus</taxon>
        <taxon>Echinococcus granulosus group</taxon>
    </lineage>
</organism>
<sequence>MSGEKVNSRWAFYVAERKRSHEEGAIKAYGPQRPMEIVNDVEVWTRTRIYRITMSGVTSRQHEMGAEIIPTRQIAIEDVPYFKEFCCPASWTSTRCIEVVPGESSAAPVTCGSAAGRIAERLHRPTRIRHRLLIVGSPPPRLQGIIMLTEVNGLVIAALAEIKGRTNLSTIA</sequence>
<dbReference type="AlphaFoldDB" id="W6U1F0"/>
<evidence type="ECO:0000313" key="1">
    <source>
        <dbReference type="EMBL" id="EUB54873.1"/>
    </source>
</evidence>